<protein>
    <submittedName>
        <fullName evidence="1">Uncharacterized protein</fullName>
    </submittedName>
</protein>
<sequence length="164" mass="18027">MPTLAVISLHHVSVSSTSVSTSYILQSYILHLTCTLHIPMPSVPRRTLRARQAELVRFAHRAPASLAFEYFSQLGCGGPRPLVPRGLALGAAAALAQFRWAFAVTVSATGFPFCHIVSFSDMSWHMHSAPFLFLHFFFCPPRLEACSSSSPVYIPGVTRLRPTL</sequence>
<accession>A0A371D5P2</accession>
<dbReference type="AlphaFoldDB" id="A0A371D5P2"/>
<dbReference type="EMBL" id="KZ857415">
    <property type="protein sequence ID" value="RDX47841.1"/>
    <property type="molecule type" value="Genomic_DNA"/>
</dbReference>
<keyword evidence="2" id="KW-1185">Reference proteome</keyword>
<organism evidence="1 2">
    <name type="scientific">Lentinus brumalis</name>
    <dbReference type="NCBI Taxonomy" id="2498619"/>
    <lineage>
        <taxon>Eukaryota</taxon>
        <taxon>Fungi</taxon>
        <taxon>Dikarya</taxon>
        <taxon>Basidiomycota</taxon>
        <taxon>Agaricomycotina</taxon>
        <taxon>Agaricomycetes</taxon>
        <taxon>Polyporales</taxon>
        <taxon>Polyporaceae</taxon>
        <taxon>Lentinus</taxon>
    </lineage>
</organism>
<reference evidence="1 2" key="1">
    <citation type="journal article" date="2018" name="Biotechnol. Biofuels">
        <title>Integrative visual omics of the white-rot fungus Polyporus brumalis exposes the biotechnological potential of its oxidative enzymes for delignifying raw plant biomass.</title>
        <authorList>
            <person name="Miyauchi S."/>
            <person name="Rancon A."/>
            <person name="Drula E."/>
            <person name="Hage H."/>
            <person name="Chaduli D."/>
            <person name="Favel A."/>
            <person name="Grisel S."/>
            <person name="Henrissat B."/>
            <person name="Herpoel-Gimbert I."/>
            <person name="Ruiz-Duenas F.J."/>
            <person name="Chevret D."/>
            <person name="Hainaut M."/>
            <person name="Lin J."/>
            <person name="Wang M."/>
            <person name="Pangilinan J."/>
            <person name="Lipzen A."/>
            <person name="Lesage-Meessen L."/>
            <person name="Navarro D."/>
            <person name="Riley R."/>
            <person name="Grigoriev I.V."/>
            <person name="Zhou S."/>
            <person name="Raouche S."/>
            <person name="Rosso M.N."/>
        </authorList>
    </citation>
    <scope>NUCLEOTIDE SEQUENCE [LARGE SCALE GENOMIC DNA]</scope>
    <source>
        <strain evidence="1 2">BRFM 1820</strain>
    </source>
</reference>
<dbReference type="Proteomes" id="UP000256964">
    <property type="component" value="Unassembled WGS sequence"/>
</dbReference>
<evidence type="ECO:0000313" key="1">
    <source>
        <dbReference type="EMBL" id="RDX47841.1"/>
    </source>
</evidence>
<evidence type="ECO:0000313" key="2">
    <source>
        <dbReference type="Proteomes" id="UP000256964"/>
    </source>
</evidence>
<gene>
    <name evidence="1" type="ORF">OH76DRAFT_700889</name>
</gene>
<name>A0A371D5P2_9APHY</name>
<proteinExistence type="predicted"/>